<dbReference type="AlphaFoldDB" id="A0AAE3M873"/>
<evidence type="ECO:0000256" key="2">
    <source>
        <dbReference type="ARBA" id="ARBA00023015"/>
    </source>
</evidence>
<dbReference type="GO" id="GO:0006352">
    <property type="term" value="P:DNA-templated transcription initiation"/>
    <property type="evidence" value="ECO:0007669"/>
    <property type="project" value="InterPro"/>
</dbReference>
<dbReference type="PANTHER" id="PTHR43133">
    <property type="entry name" value="RNA POLYMERASE ECF-TYPE SIGMA FACTO"/>
    <property type="match status" value="1"/>
</dbReference>
<dbReference type="InterPro" id="IPR039425">
    <property type="entry name" value="RNA_pol_sigma-70-like"/>
</dbReference>
<sequence>MKNLEEIIKRCQKNNGKAQKQLYDCFSPWLYGVCLQYCKDKTEAEDHLQESFIKIFTNIKKYRFEGSFEGWMRRIVVNTIIETFRKKNPVYFVDSIEDIAKDAPEISEHTETINPKELLTFVEELPPKYKLVFNLYALEGYSHQEISDILGISIGTSKSNLSRARKILKDRLSIKKNDSIIA</sequence>
<dbReference type="CDD" id="cd06171">
    <property type="entry name" value="Sigma70_r4"/>
    <property type="match status" value="1"/>
</dbReference>
<dbReference type="SUPFAM" id="SSF88659">
    <property type="entry name" value="Sigma3 and sigma4 domains of RNA polymerase sigma factors"/>
    <property type="match status" value="1"/>
</dbReference>
<dbReference type="Gene3D" id="1.10.1740.10">
    <property type="match status" value="1"/>
</dbReference>
<gene>
    <name evidence="7" type="ORF">OM075_21500</name>
</gene>
<dbReference type="InterPro" id="IPR013249">
    <property type="entry name" value="RNA_pol_sigma70_r4_t2"/>
</dbReference>
<evidence type="ECO:0000313" key="8">
    <source>
        <dbReference type="Proteomes" id="UP001209229"/>
    </source>
</evidence>
<dbReference type="SUPFAM" id="SSF88946">
    <property type="entry name" value="Sigma2 domain of RNA polymerase sigma factors"/>
    <property type="match status" value="1"/>
</dbReference>
<dbReference type="GO" id="GO:0016987">
    <property type="term" value="F:sigma factor activity"/>
    <property type="evidence" value="ECO:0007669"/>
    <property type="project" value="UniProtKB-KW"/>
</dbReference>
<dbReference type="Pfam" id="PF04542">
    <property type="entry name" value="Sigma70_r2"/>
    <property type="match status" value="1"/>
</dbReference>
<comment type="similarity">
    <text evidence="1">Belongs to the sigma-70 factor family. ECF subfamily.</text>
</comment>
<evidence type="ECO:0000256" key="1">
    <source>
        <dbReference type="ARBA" id="ARBA00010641"/>
    </source>
</evidence>
<protein>
    <submittedName>
        <fullName evidence="7">Sigma-70 family RNA polymerase sigma factor</fullName>
    </submittedName>
</protein>
<dbReference type="InterPro" id="IPR007627">
    <property type="entry name" value="RNA_pol_sigma70_r2"/>
</dbReference>
<proteinExistence type="inferred from homology"/>
<comment type="caution">
    <text evidence="7">The sequence shown here is derived from an EMBL/GenBank/DDBJ whole genome shotgun (WGS) entry which is preliminary data.</text>
</comment>
<keyword evidence="2" id="KW-0805">Transcription regulation</keyword>
<evidence type="ECO:0000256" key="3">
    <source>
        <dbReference type="ARBA" id="ARBA00023082"/>
    </source>
</evidence>
<name>A0AAE3M873_9BACT</name>
<evidence type="ECO:0000313" key="7">
    <source>
        <dbReference type="EMBL" id="MCW3789056.1"/>
    </source>
</evidence>
<dbReference type="EMBL" id="JAPDPJ010000080">
    <property type="protein sequence ID" value="MCW3789056.1"/>
    <property type="molecule type" value="Genomic_DNA"/>
</dbReference>
<reference evidence="7" key="1">
    <citation type="submission" date="2022-10" db="EMBL/GenBank/DDBJ databases">
        <authorList>
            <person name="Yu W.X."/>
        </authorList>
    </citation>
    <scope>NUCLEOTIDE SEQUENCE</scope>
    <source>
        <strain evidence="7">AAT</strain>
    </source>
</reference>
<dbReference type="Pfam" id="PF08281">
    <property type="entry name" value="Sigma70_r4_2"/>
    <property type="match status" value="1"/>
</dbReference>
<keyword evidence="8" id="KW-1185">Reference proteome</keyword>
<dbReference type="InterPro" id="IPR014284">
    <property type="entry name" value="RNA_pol_sigma-70_dom"/>
</dbReference>
<feature type="domain" description="RNA polymerase sigma factor 70 region 4 type 2" evidence="6">
    <location>
        <begin position="117"/>
        <end position="167"/>
    </location>
</feature>
<evidence type="ECO:0000259" key="6">
    <source>
        <dbReference type="Pfam" id="PF08281"/>
    </source>
</evidence>
<organism evidence="7 8">
    <name type="scientific">Plebeiibacterium sediminum</name>
    <dbReference type="NCBI Taxonomy" id="2992112"/>
    <lineage>
        <taxon>Bacteria</taxon>
        <taxon>Pseudomonadati</taxon>
        <taxon>Bacteroidota</taxon>
        <taxon>Bacteroidia</taxon>
        <taxon>Marinilabiliales</taxon>
        <taxon>Marinilabiliaceae</taxon>
        <taxon>Plebeiibacterium</taxon>
    </lineage>
</organism>
<dbReference type="InterPro" id="IPR036388">
    <property type="entry name" value="WH-like_DNA-bd_sf"/>
</dbReference>
<dbReference type="Gene3D" id="1.10.10.10">
    <property type="entry name" value="Winged helix-like DNA-binding domain superfamily/Winged helix DNA-binding domain"/>
    <property type="match status" value="1"/>
</dbReference>
<accession>A0AAE3M873</accession>
<dbReference type="Proteomes" id="UP001209229">
    <property type="component" value="Unassembled WGS sequence"/>
</dbReference>
<keyword evidence="3" id="KW-0731">Sigma factor</keyword>
<dbReference type="InterPro" id="IPR013325">
    <property type="entry name" value="RNA_pol_sigma_r2"/>
</dbReference>
<dbReference type="RefSeq" id="WP_301192612.1">
    <property type="nucleotide sequence ID" value="NZ_JAPDPJ010000080.1"/>
</dbReference>
<dbReference type="NCBIfam" id="TIGR02937">
    <property type="entry name" value="sigma70-ECF"/>
    <property type="match status" value="1"/>
</dbReference>
<dbReference type="PANTHER" id="PTHR43133:SF46">
    <property type="entry name" value="RNA POLYMERASE SIGMA-70 FACTOR ECF SUBFAMILY"/>
    <property type="match status" value="1"/>
</dbReference>
<evidence type="ECO:0000256" key="4">
    <source>
        <dbReference type="ARBA" id="ARBA00023163"/>
    </source>
</evidence>
<feature type="domain" description="RNA polymerase sigma-70 region 2" evidence="5">
    <location>
        <begin position="22"/>
        <end position="88"/>
    </location>
</feature>
<dbReference type="InterPro" id="IPR013324">
    <property type="entry name" value="RNA_pol_sigma_r3/r4-like"/>
</dbReference>
<evidence type="ECO:0000259" key="5">
    <source>
        <dbReference type="Pfam" id="PF04542"/>
    </source>
</evidence>
<dbReference type="GO" id="GO:0003677">
    <property type="term" value="F:DNA binding"/>
    <property type="evidence" value="ECO:0007669"/>
    <property type="project" value="InterPro"/>
</dbReference>
<keyword evidence="4" id="KW-0804">Transcription</keyword>